<dbReference type="GO" id="GO:0006508">
    <property type="term" value="P:proteolysis"/>
    <property type="evidence" value="ECO:0007669"/>
    <property type="project" value="InterPro"/>
</dbReference>
<evidence type="ECO:0000256" key="9">
    <source>
        <dbReference type="ARBA" id="ARBA00023136"/>
    </source>
</evidence>
<evidence type="ECO:0000256" key="1">
    <source>
        <dbReference type="ARBA" id="ARBA00004651"/>
    </source>
</evidence>
<evidence type="ECO:0000259" key="11">
    <source>
        <dbReference type="PROSITE" id="PS50893"/>
    </source>
</evidence>
<feature type="transmembrane region" description="Helical" evidence="10">
    <location>
        <begin position="191"/>
        <end position="211"/>
    </location>
</feature>
<dbReference type="GO" id="GO:0016887">
    <property type="term" value="F:ATP hydrolysis activity"/>
    <property type="evidence" value="ECO:0007669"/>
    <property type="project" value="InterPro"/>
</dbReference>
<dbReference type="PROSITE" id="PS00211">
    <property type="entry name" value="ABC_TRANSPORTER_1"/>
    <property type="match status" value="1"/>
</dbReference>
<feature type="domain" description="ABC transporter" evidence="11">
    <location>
        <begin position="478"/>
        <end position="714"/>
    </location>
</feature>
<dbReference type="Gene3D" id="3.90.70.10">
    <property type="entry name" value="Cysteine proteinases"/>
    <property type="match status" value="1"/>
</dbReference>
<gene>
    <name evidence="14" type="ORF">HGH91_27320</name>
</gene>
<sequence length="720" mass="81563">MDAMDCGPACLRMIVMFYGVHLSLDHLRQKAAIGKDGVSVLGINEAAQEIGFRTRAVALTYDQLVKEAPLPCIVHWNQNHFVVVTPTANSKKVVVADPGKGMITYPREEFLQHWSSGNIGMETGIALLLEPTPDLYRQPEDAVQRIGWSFLLEYLWQYKGYLLQVGMSLLLAAGLQLVFPFLTQSIVDNGIAVRNLNFIYLVLGAQFALFLGKAVIELLRSRLLLYISTHVNVALLSDFWIKMMKLPLSFYDTKLTGDILQRVNDHRRIETFLTGSTLNVFFSFISLLIFSIVLLIYNWQVFAIFATGSLLYFGWIKLFFRQRRNLDHKRFEAAARENSTTMQLILGMQEIKINNAENIRRWEWENAQAKLFKLNFKNLSLNQYQQAGALFINEGKNILITFFVAKAVLDGQLTLGAMLAVQYIIGQMNSPVEQLISFSQQAQEAKMSLERLNEIHGIPDESPADKPYIKELPEQRSIHFNNLTFTYAGAMNEPILKDIQLSIPQGKVTAIVGMSGSGKTTLLKLLLRFYEKYTGDIRVGDTNLQHISAPIWRSSCGAVMQDGFIFNDTVARNIAVSEEMPDYKKLVHACKVANILSFVESLPLSFNTIIGHEGTGISQGQRQRLLIARAVYKDPEYIFFDEATNALDANNERMIMNNLQDFFKERTVVVVAHRLSTVRNADHIIVLNKGMIVERGLHEELVLQQGQYYQLVKNQLELGN</sequence>
<evidence type="ECO:0000256" key="4">
    <source>
        <dbReference type="ARBA" id="ARBA00022692"/>
    </source>
</evidence>
<evidence type="ECO:0000256" key="5">
    <source>
        <dbReference type="ARBA" id="ARBA00022741"/>
    </source>
</evidence>
<dbReference type="CDD" id="cd18571">
    <property type="entry name" value="ABC_6TM_peptidase_like"/>
    <property type="match status" value="1"/>
</dbReference>
<comment type="subcellular location">
    <subcellularLocation>
        <location evidence="1">Cell membrane</location>
        <topology evidence="1">Multi-pass membrane protein</topology>
    </subcellularLocation>
</comment>
<dbReference type="GO" id="GO:0005524">
    <property type="term" value="F:ATP binding"/>
    <property type="evidence" value="ECO:0007669"/>
    <property type="project" value="UniProtKB-KW"/>
</dbReference>
<dbReference type="InterPro" id="IPR017871">
    <property type="entry name" value="ABC_transporter-like_CS"/>
</dbReference>
<dbReference type="InterPro" id="IPR027417">
    <property type="entry name" value="P-loop_NTPase"/>
</dbReference>
<evidence type="ECO:0000259" key="12">
    <source>
        <dbReference type="PROSITE" id="PS50929"/>
    </source>
</evidence>
<evidence type="ECO:0000256" key="3">
    <source>
        <dbReference type="ARBA" id="ARBA00022475"/>
    </source>
</evidence>
<keyword evidence="3" id="KW-1003">Cell membrane</keyword>
<reference evidence="14 15" key="1">
    <citation type="submission" date="2020-04" db="EMBL/GenBank/DDBJ databases">
        <authorList>
            <person name="Yin C."/>
        </authorList>
    </citation>
    <scope>NUCLEOTIDE SEQUENCE [LARGE SCALE GENOMIC DNA]</scope>
    <source>
        <strain evidence="14 15">Ak56</strain>
    </source>
</reference>
<feature type="domain" description="ABC transmembrane type-1" evidence="12">
    <location>
        <begin position="168"/>
        <end position="444"/>
    </location>
</feature>
<feature type="transmembrane region" description="Helical" evidence="10">
    <location>
        <begin position="161"/>
        <end position="179"/>
    </location>
</feature>
<evidence type="ECO:0000313" key="14">
    <source>
        <dbReference type="EMBL" id="NLR82357.1"/>
    </source>
</evidence>
<comment type="caution">
    <text evidence="14">The sequence shown here is derived from an EMBL/GenBank/DDBJ whole genome shotgun (WGS) entry which is preliminary data.</text>
</comment>
<dbReference type="CDD" id="cd02418">
    <property type="entry name" value="Peptidase_C39B"/>
    <property type="match status" value="1"/>
</dbReference>
<feature type="transmembrane region" description="Helical" evidence="10">
    <location>
        <begin position="302"/>
        <end position="320"/>
    </location>
</feature>
<dbReference type="PANTHER" id="PTHR43394">
    <property type="entry name" value="ATP-DEPENDENT PERMEASE MDL1, MITOCHONDRIAL"/>
    <property type="match status" value="1"/>
</dbReference>
<dbReference type="SMART" id="SM00382">
    <property type="entry name" value="AAA"/>
    <property type="match status" value="1"/>
</dbReference>
<dbReference type="InterPro" id="IPR039421">
    <property type="entry name" value="Type_1_exporter"/>
</dbReference>
<evidence type="ECO:0000256" key="7">
    <source>
        <dbReference type="ARBA" id="ARBA00022840"/>
    </source>
</evidence>
<organism evidence="14 15">
    <name type="scientific">Chitinophaga eiseniae</name>
    <dbReference type="NCBI Taxonomy" id="634771"/>
    <lineage>
        <taxon>Bacteria</taxon>
        <taxon>Pseudomonadati</taxon>
        <taxon>Bacteroidota</taxon>
        <taxon>Chitinophagia</taxon>
        <taxon>Chitinophagales</taxon>
        <taxon>Chitinophagaceae</taxon>
        <taxon>Chitinophaga</taxon>
    </lineage>
</organism>
<evidence type="ECO:0000256" key="2">
    <source>
        <dbReference type="ARBA" id="ARBA00022448"/>
    </source>
</evidence>
<dbReference type="Pfam" id="PF00664">
    <property type="entry name" value="ABC_membrane"/>
    <property type="match status" value="1"/>
</dbReference>
<dbReference type="Gene3D" id="1.20.1560.10">
    <property type="entry name" value="ABC transporter type 1, transmembrane domain"/>
    <property type="match status" value="1"/>
</dbReference>
<evidence type="ECO:0000256" key="8">
    <source>
        <dbReference type="ARBA" id="ARBA00022989"/>
    </source>
</evidence>
<dbReference type="InterPro" id="IPR011527">
    <property type="entry name" value="ABC1_TM_dom"/>
</dbReference>
<dbReference type="FunFam" id="3.40.50.300:FF:000299">
    <property type="entry name" value="ABC transporter ATP-binding protein/permease"/>
    <property type="match status" value="1"/>
</dbReference>
<dbReference type="Pfam" id="PF00005">
    <property type="entry name" value="ABC_tran"/>
    <property type="match status" value="1"/>
</dbReference>
<dbReference type="InterPro" id="IPR005074">
    <property type="entry name" value="Peptidase_C39"/>
</dbReference>
<dbReference type="GO" id="GO:0015421">
    <property type="term" value="F:ABC-type oligopeptide transporter activity"/>
    <property type="evidence" value="ECO:0007669"/>
    <property type="project" value="TreeGrafter"/>
</dbReference>
<keyword evidence="7" id="KW-0067">ATP-binding</keyword>
<dbReference type="SUPFAM" id="SSF52540">
    <property type="entry name" value="P-loop containing nucleoside triphosphate hydrolases"/>
    <property type="match status" value="1"/>
</dbReference>
<dbReference type="AlphaFoldDB" id="A0A847ST71"/>
<dbReference type="SUPFAM" id="SSF90123">
    <property type="entry name" value="ABC transporter transmembrane region"/>
    <property type="match status" value="1"/>
</dbReference>
<keyword evidence="9 10" id="KW-0472">Membrane</keyword>
<proteinExistence type="predicted"/>
<protein>
    <submittedName>
        <fullName evidence="14">Peptidase domain-containing ABC transporter</fullName>
    </submittedName>
</protein>
<name>A0A847ST71_9BACT</name>
<feature type="domain" description="Peptidase C39" evidence="13">
    <location>
        <begin position="2"/>
        <end position="121"/>
    </location>
</feature>
<dbReference type="GO" id="GO:0005886">
    <property type="term" value="C:plasma membrane"/>
    <property type="evidence" value="ECO:0007669"/>
    <property type="project" value="UniProtKB-SubCell"/>
</dbReference>
<dbReference type="InterPro" id="IPR003593">
    <property type="entry name" value="AAA+_ATPase"/>
</dbReference>
<dbReference type="EMBL" id="JABAHZ010000009">
    <property type="protein sequence ID" value="NLR82357.1"/>
    <property type="molecule type" value="Genomic_DNA"/>
</dbReference>
<dbReference type="InterPro" id="IPR036640">
    <property type="entry name" value="ABC1_TM_sf"/>
</dbReference>
<accession>A0A847ST71</accession>
<evidence type="ECO:0000256" key="10">
    <source>
        <dbReference type="SAM" id="Phobius"/>
    </source>
</evidence>
<dbReference type="GO" id="GO:0008233">
    <property type="term" value="F:peptidase activity"/>
    <property type="evidence" value="ECO:0007669"/>
    <property type="project" value="InterPro"/>
</dbReference>
<dbReference type="PROSITE" id="PS50990">
    <property type="entry name" value="PEPTIDASE_C39"/>
    <property type="match status" value="1"/>
</dbReference>
<dbReference type="Proteomes" id="UP000552864">
    <property type="component" value="Unassembled WGS sequence"/>
</dbReference>
<evidence type="ECO:0000259" key="13">
    <source>
        <dbReference type="PROSITE" id="PS50990"/>
    </source>
</evidence>
<keyword evidence="5" id="KW-0547">Nucleotide-binding</keyword>
<evidence type="ECO:0000313" key="15">
    <source>
        <dbReference type="Proteomes" id="UP000552864"/>
    </source>
</evidence>
<dbReference type="PROSITE" id="PS50893">
    <property type="entry name" value="ABC_TRANSPORTER_2"/>
    <property type="match status" value="1"/>
</dbReference>
<keyword evidence="4 10" id="KW-0812">Transmembrane</keyword>
<feature type="transmembrane region" description="Helical" evidence="10">
    <location>
        <begin position="272"/>
        <end position="296"/>
    </location>
</feature>
<evidence type="ECO:0000256" key="6">
    <source>
        <dbReference type="ARBA" id="ARBA00022801"/>
    </source>
</evidence>
<dbReference type="Pfam" id="PF03412">
    <property type="entry name" value="Peptidase_C39"/>
    <property type="match status" value="1"/>
</dbReference>
<keyword evidence="6" id="KW-0378">Hydrolase</keyword>
<keyword evidence="15" id="KW-1185">Reference proteome</keyword>
<dbReference type="Gene3D" id="3.40.50.300">
    <property type="entry name" value="P-loop containing nucleotide triphosphate hydrolases"/>
    <property type="match status" value="1"/>
</dbReference>
<keyword evidence="2" id="KW-0813">Transport</keyword>
<dbReference type="PANTHER" id="PTHR43394:SF1">
    <property type="entry name" value="ATP-BINDING CASSETTE SUB-FAMILY B MEMBER 10, MITOCHONDRIAL"/>
    <property type="match status" value="1"/>
</dbReference>
<keyword evidence="8 10" id="KW-1133">Transmembrane helix</keyword>
<dbReference type="InterPro" id="IPR003439">
    <property type="entry name" value="ABC_transporter-like_ATP-bd"/>
</dbReference>
<dbReference type="PROSITE" id="PS50929">
    <property type="entry name" value="ABC_TM1F"/>
    <property type="match status" value="1"/>
</dbReference>